<reference evidence="1 2" key="1">
    <citation type="journal article" date="2016" name="Genome Announc.">
        <title>Draft Genome Sequence of the Thermotolerant Cyanobacterium Desertifilum sp. IPPAS B-1220.</title>
        <authorList>
            <person name="Mironov K.S."/>
            <person name="Sinetova M.A."/>
            <person name="Bolatkhan K."/>
            <person name="Zayadan B.K."/>
            <person name="Ustinova V.V."/>
            <person name="Kupriyanova E.V."/>
            <person name="Skrypnik A.N."/>
            <person name="Gogoleva N.E."/>
            <person name="Gogolev Y.V."/>
            <person name="Los D.A."/>
        </authorList>
    </citation>
    <scope>NUCLEOTIDE SEQUENCE [LARGE SCALE GENOMIC DNA]</scope>
    <source>
        <strain evidence="1 2">IPPAS B-1220</strain>
    </source>
</reference>
<dbReference type="EMBL" id="CP182909">
    <property type="protein sequence ID" value="XPM67208.1"/>
    <property type="molecule type" value="Genomic_DNA"/>
</dbReference>
<organism evidence="1 2">
    <name type="scientific">Desertifilum tharense IPPAS B-1220</name>
    <dbReference type="NCBI Taxonomy" id="1781255"/>
    <lineage>
        <taxon>Bacteria</taxon>
        <taxon>Bacillati</taxon>
        <taxon>Cyanobacteriota</taxon>
        <taxon>Cyanophyceae</taxon>
        <taxon>Desertifilales</taxon>
        <taxon>Desertifilaceae</taxon>
        <taxon>Desertifilum</taxon>
    </lineage>
</organism>
<sequence>MRRLSQTAIALPSSTAHPPETICFIAFSNFRFPLEAATFDLVNTPNISTIFSRVTGGSFSRIDGLIQTSNGNQPVSLFLLNPNGIVFR</sequence>
<evidence type="ECO:0000313" key="1">
    <source>
        <dbReference type="EMBL" id="XPM67208.1"/>
    </source>
</evidence>
<keyword evidence="2" id="KW-1185">Reference proteome</keyword>
<name>A0ACD5H1R8_9CYAN</name>
<gene>
    <name evidence="1" type="ORF">BH720_019540</name>
</gene>
<proteinExistence type="predicted"/>
<accession>A0ACD5H1R8</accession>
<dbReference type="Proteomes" id="UP000095472">
    <property type="component" value="Chromosome"/>
</dbReference>
<evidence type="ECO:0000313" key="2">
    <source>
        <dbReference type="Proteomes" id="UP000095472"/>
    </source>
</evidence>
<protein>
    <submittedName>
        <fullName evidence="1">Filamentous hemagglutinin N-terminal domain-containing protein</fullName>
    </submittedName>
</protein>